<gene>
    <name evidence="13" type="primary">slc4a-3</name>
</gene>
<feature type="transmembrane region" description="Helical" evidence="10">
    <location>
        <begin position="1264"/>
        <end position="1285"/>
    </location>
</feature>
<proteinExistence type="evidence at transcript level"/>
<dbReference type="GO" id="GO:0005452">
    <property type="term" value="F:solute:inorganic anion antiporter activity"/>
    <property type="evidence" value="ECO:0007669"/>
    <property type="project" value="InterPro"/>
</dbReference>
<dbReference type="InterPro" id="IPR013769">
    <property type="entry name" value="Band3_cytoplasmic_dom"/>
</dbReference>
<dbReference type="GO" id="GO:0005886">
    <property type="term" value="C:plasma membrane"/>
    <property type="evidence" value="ECO:0007669"/>
    <property type="project" value="UniProtKB-SubCell"/>
</dbReference>
<dbReference type="PANTHER" id="PTHR11453:SF47">
    <property type="entry name" value="ANION EXCHANGE PROTEIN"/>
    <property type="match status" value="1"/>
</dbReference>
<dbReference type="SUPFAM" id="SSF55804">
    <property type="entry name" value="Phoshotransferase/anion transport protein"/>
    <property type="match status" value="1"/>
</dbReference>
<evidence type="ECO:0000256" key="3">
    <source>
        <dbReference type="ARBA" id="ARBA00022448"/>
    </source>
</evidence>
<feature type="domain" description="Bicarbonate transporter-like transmembrane" evidence="11">
    <location>
        <begin position="1385"/>
        <end position="1723"/>
    </location>
</feature>
<feature type="compositionally biased region" description="Basic residues" evidence="9">
    <location>
        <begin position="521"/>
        <end position="544"/>
    </location>
</feature>
<feature type="transmembrane region" description="Helical" evidence="10">
    <location>
        <begin position="1616"/>
        <end position="1637"/>
    </location>
</feature>
<dbReference type="Gene3D" id="1.10.287.570">
    <property type="entry name" value="Helical hairpin bin"/>
    <property type="match status" value="1"/>
</dbReference>
<feature type="transmembrane region" description="Helical" evidence="10">
    <location>
        <begin position="1206"/>
        <end position="1228"/>
    </location>
</feature>
<feature type="transmembrane region" description="Helical" evidence="10">
    <location>
        <begin position="1291"/>
        <end position="1316"/>
    </location>
</feature>
<feature type="domain" description="Band 3 cytoplasmic" evidence="12">
    <location>
        <begin position="686"/>
        <end position="1011"/>
    </location>
</feature>
<feature type="compositionally biased region" description="Polar residues" evidence="9">
    <location>
        <begin position="1781"/>
        <end position="1797"/>
    </location>
</feature>
<feature type="transmembrane region" description="Helical" evidence="10">
    <location>
        <begin position="1328"/>
        <end position="1349"/>
    </location>
</feature>
<evidence type="ECO:0000256" key="6">
    <source>
        <dbReference type="ARBA" id="ARBA00022989"/>
    </source>
</evidence>
<keyword evidence="5 10" id="KW-0812">Transmembrane</keyword>
<feature type="domain" description="Bicarbonate transporter-like transmembrane" evidence="11">
    <location>
        <begin position="1186"/>
        <end position="1351"/>
    </location>
</feature>
<dbReference type="GO" id="GO:0015701">
    <property type="term" value="P:bicarbonate transport"/>
    <property type="evidence" value="ECO:0007669"/>
    <property type="project" value="TreeGrafter"/>
</dbReference>
<feature type="region of interest" description="Disordered" evidence="9">
    <location>
        <begin position="511"/>
        <end position="547"/>
    </location>
</feature>
<dbReference type="Pfam" id="PF00955">
    <property type="entry name" value="HCO3_cotransp"/>
    <property type="match status" value="2"/>
</dbReference>
<feature type="transmembrane region" description="Helical" evidence="10">
    <location>
        <begin position="1435"/>
        <end position="1456"/>
    </location>
</feature>
<dbReference type="OrthoDB" id="6283921at2759"/>
<feature type="transmembrane region" description="Helical" evidence="10">
    <location>
        <begin position="1683"/>
        <end position="1703"/>
    </location>
</feature>
<dbReference type="GO" id="GO:0051453">
    <property type="term" value="P:regulation of intracellular pH"/>
    <property type="evidence" value="ECO:0007669"/>
    <property type="project" value="TreeGrafter"/>
</dbReference>
<evidence type="ECO:0000256" key="10">
    <source>
        <dbReference type="SAM" id="Phobius"/>
    </source>
</evidence>
<evidence type="ECO:0000256" key="2">
    <source>
        <dbReference type="ARBA" id="ARBA00010993"/>
    </source>
</evidence>
<keyword evidence="8 10" id="KW-0472">Membrane</keyword>
<name>A0A0H3YIX5_SCHMD</name>
<evidence type="ECO:0000259" key="12">
    <source>
        <dbReference type="Pfam" id="PF07565"/>
    </source>
</evidence>
<dbReference type="EMBL" id="KT163459">
    <property type="protein sequence ID" value="AKN21409.1"/>
    <property type="molecule type" value="mRNA"/>
</dbReference>
<comment type="subcellular location">
    <subcellularLocation>
        <location evidence="1">Cell membrane</location>
        <topology evidence="1">Multi-pass membrane protein</topology>
    </subcellularLocation>
</comment>
<dbReference type="PANTHER" id="PTHR11453">
    <property type="entry name" value="ANION EXCHANGE PROTEIN"/>
    <property type="match status" value="1"/>
</dbReference>
<feature type="region of interest" description="Disordered" evidence="9">
    <location>
        <begin position="1770"/>
        <end position="1797"/>
    </location>
</feature>
<feature type="compositionally biased region" description="Basic residues" evidence="9">
    <location>
        <begin position="230"/>
        <end position="242"/>
    </location>
</feature>
<protein>
    <submittedName>
        <fullName evidence="13">Slc4a-3</fullName>
    </submittedName>
</protein>
<evidence type="ECO:0000256" key="4">
    <source>
        <dbReference type="ARBA" id="ARBA00022475"/>
    </source>
</evidence>
<keyword evidence="4" id="KW-1003">Cell membrane</keyword>
<keyword evidence="3" id="KW-0813">Transport</keyword>
<evidence type="ECO:0000256" key="9">
    <source>
        <dbReference type="SAM" id="MobiDB-lite"/>
    </source>
</evidence>
<comment type="similarity">
    <text evidence="2">Belongs to the anion exchanger (TC 2.A.31) family.</text>
</comment>
<feature type="region of interest" description="Disordered" evidence="9">
    <location>
        <begin position="225"/>
        <end position="261"/>
    </location>
</feature>
<sequence length="1797" mass="203519">MFTKRKFAKNVKHKNVNFESYSVINSDSLLQEDCVPGFYFGSAGSISHGTSNPPLPWHSNKTDRSGSGYSHEEIDKIIAPSDRFENLISDNNADERKPEIFVPIDSHHFDEEDYRNHRHRVYPHMHQPLKSMEPHVLRKIKEKIRDNKKAQLKAATAGVPTSVPQLLAASIDSRVLISSGNSGGVVSGPVLGVIRPDDQPIDAEVIAPSAEQIIEIGKYNEPAVIPTIQGRKKRKRKRRRSKKQEPFQPTLGKLSEESSSPINSANEVDLFCGDIDDFEDDFDEEGDEIVGSEHGGMELEELCAVVNIDKAIDDVSMDTLGINYLPVSEEPQIKLIPFLEEISSSDQPIGFLDMTLQTKATRKHSLPVFIDAGHPEEKVDIISSHSSTDLIRCRTPYKRLHFDKPIDYSDDVRPHLINDVVEPSLEPYASDNISDGLKSTSSSQVRLSSTTHLHADLNHSGLTQVASTSALTGESCLKLSNCNFQVGSIDSVSVSKQNVFNLQSIIPIDRSISETPESSHGRSKQSPHHYHHHHHHHHHHKEHYNKRDLEKRTFSGQDMRSLWQTKDQVEMDEHQSMLGDAIIDGMRSHRCYDMPAFNRTRIRNKYLHMNNEKKPIQRSRSESHSQTTAQKIDSVKENIIKCTTCTEDNFQTPDYSKSQQDLIFQTNVCQNECNCTDVLYDDPLPLFVELDILKPSMYWREASRWVKYEQCYNEFSETFGRAHNSPLKFTAFTQFRVQMEDALFLPHVETKSLSDAINQFVEQLLVAQLFTEIREAQCVKEVLQFKHIHAGEKFTVDIDDPTVVSNEFTPVSDCTMNTISHKNDPCNELNLRVINTTPGNLNNVLSSNMFFASASKIKNSTENSGPKIEPSVGFKYGQHSNFPSMIKMLKNSIPIRRHVKSYKSDLIGHLPNNTEGVTVQVGELPALKKPFLGIIRFKTPLLMEKVSELNLPIRFMIVCLGPVGRVKYEELGRVIATMMINKDFRRMIYRATDKYEIIEGLYKYLDTCFVLSYSGPHPARNIHTMVDHINDFSKLQCNVTPLRTSNKETETLVHNATTKYTSYKYHAINSDEETAQLLKHEDGIKHSASVNWADEQHSQLIRRIDHQKSRDLNFDGDHQISCKKLEYDDDKTASSCNKSDAFLVNMVFTDKLDEYDSSTKLKKIPLVNASVFDCVTFFLFRLLKLDLISFQQRFLSDFYDGMKKDNIVIVLCGLLYLYFVCLSPALTFGALLGELVSDKFSVQLVLASQGALLILFSLLGGNPLLVIGITGPMFLMESVIGKMAVNFDIPILIYRFIVAMYCSLIGLISLAINITWIMQKVRRSVEECFNAFVGLYFIFKSILTILRIFTIPDPYLFATNVSSLELNSTEIINKSHYLYMNRIPIGLASLVMAYSMYQICIALNGVKRGRFFTRKRLIETIERISQAMIRKMIDYFNVAIGILVLSMVNLLFLNMLGVSLPTLKAEGNNTDWIKLPHLMEYTPSIPVTAHMIAFLLAFALLSLAFTETAIAGITVTRQDRKLTKPNLFAQDQFLCLCVIPLISGLFGWPFVSGAAVRSSSHVIAMTKWDQKVIPGVRHKILGVVEQRLTLLIVGGLVLATVLVEPLLNYIPTSAMLGMFLYMGVMGIRDLVVTRRLIAMFKRQKHWKDHEYLRDIPPPVLKAFEILQLGMIILMFSMNCITEFAGVSWCSFLIPALLLLFAVCREIVLPRIVWFKNHLDKLDPRHVIHIANVCLFREFDLRSTSEKSPVAINRPISANSNIQVSNIVSYQDSQSDIEDSFDTSGNEMSSCTSSDQDS</sequence>
<feature type="transmembrane region" description="Helical" evidence="10">
    <location>
        <begin position="1383"/>
        <end position="1406"/>
    </location>
</feature>
<evidence type="ECO:0000259" key="11">
    <source>
        <dbReference type="Pfam" id="PF00955"/>
    </source>
</evidence>
<dbReference type="InterPro" id="IPR011531">
    <property type="entry name" value="HCO3_transpt-like_TM_dom"/>
</dbReference>
<feature type="transmembrane region" description="Helical" evidence="10">
    <location>
        <begin position="1491"/>
        <end position="1515"/>
    </location>
</feature>
<dbReference type="Gene3D" id="3.40.930.10">
    <property type="entry name" value="Mannitol-specific EII, Chain A"/>
    <property type="match status" value="1"/>
</dbReference>
<evidence type="ECO:0000256" key="7">
    <source>
        <dbReference type="ARBA" id="ARBA00023065"/>
    </source>
</evidence>
<evidence type="ECO:0000256" key="1">
    <source>
        <dbReference type="ARBA" id="ARBA00004651"/>
    </source>
</evidence>
<evidence type="ECO:0000256" key="5">
    <source>
        <dbReference type="ARBA" id="ARBA00022692"/>
    </source>
</evidence>
<evidence type="ECO:0000256" key="8">
    <source>
        <dbReference type="ARBA" id="ARBA00023136"/>
    </source>
</evidence>
<keyword evidence="7" id="KW-0406">Ion transport</keyword>
<evidence type="ECO:0000313" key="13">
    <source>
        <dbReference type="EMBL" id="AKN21409.1"/>
    </source>
</evidence>
<dbReference type="GO" id="GO:0008509">
    <property type="term" value="F:monoatomic anion transmembrane transporter activity"/>
    <property type="evidence" value="ECO:0007669"/>
    <property type="project" value="InterPro"/>
</dbReference>
<organism evidence="13">
    <name type="scientific">Schmidtea mediterranea</name>
    <name type="common">Freshwater planarian flatworm</name>
    <dbReference type="NCBI Taxonomy" id="79327"/>
    <lineage>
        <taxon>Eukaryota</taxon>
        <taxon>Metazoa</taxon>
        <taxon>Spiralia</taxon>
        <taxon>Lophotrochozoa</taxon>
        <taxon>Platyhelminthes</taxon>
        <taxon>Rhabditophora</taxon>
        <taxon>Seriata</taxon>
        <taxon>Tricladida</taxon>
        <taxon>Continenticola</taxon>
        <taxon>Geoplanoidea</taxon>
        <taxon>Dugesiidae</taxon>
        <taxon>Schmidtea</taxon>
    </lineage>
</organism>
<accession>A0A0H3YIX5</accession>
<dbReference type="Pfam" id="PF07565">
    <property type="entry name" value="Band_3_cyto"/>
    <property type="match status" value="1"/>
</dbReference>
<dbReference type="InterPro" id="IPR003020">
    <property type="entry name" value="HCO3_transpt_euk"/>
</dbReference>
<keyword evidence="6 10" id="KW-1133">Transmembrane helix</keyword>
<reference evidence="13" key="1">
    <citation type="journal article" date="2015" name="Elife">
        <title>Stem cells and fluid flow drive cyst formation in an invertebrate excretory organ.</title>
        <authorList>
            <person name="Thi-Kim Vu H."/>
            <person name="Rink J.C."/>
            <person name="McKinney S.A."/>
            <person name="McClain M."/>
            <person name="Lakshmanaperumal N."/>
            <person name="Alexander R."/>
            <person name="Sanchez Alvarado A."/>
        </authorList>
    </citation>
    <scope>NUCLEOTIDE SEQUENCE</scope>
</reference>
<dbReference type="InterPro" id="IPR016152">
    <property type="entry name" value="PTrfase/Anion_transptr"/>
</dbReference>